<dbReference type="Proteomes" id="UP000812440">
    <property type="component" value="Chromosome 6"/>
</dbReference>
<sequence length="82" mass="9884">MATLQQSVPCYLNNYSIYCITIVQFYSYKYLEKKKHGKLSNINIFLTHFINKTLKTTKNIFLKMFFTKYVIKINYVLLYKCC</sequence>
<evidence type="ECO:0000313" key="2">
    <source>
        <dbReference type="Proteomes" id="UP000812440"/>
    </source>
</evidence>
<accession>A0A8T2JIV0</accession>
<dbReference type="AlphaFoldDB" id="A0A8T2JIV0"/>
<name>A0A8T2JIV0_9PIPI</name>
<organism evidence="1 2">
    <name type="scientific">Hymenochirus boettgeri</name>
    <name type="common">Congo dwarf clawed frog</name>
    <dbReference type="NCBI Taxonomy" id="247094"/>
    <lineage>
        <taxon>Eukaryota</taxon>
        <taxon>Metazoa</taxon>
        <taxon>Chordata</taxon>
        <taxon>Craniata</taxon>
        <taxon>Vertebrata</taxon>
        <taxon>Euteleostomi</taxon>
        <taxon>Amphibia</taxon>
        <taxon>Batrachia</taxon>
        <taxon>Anura</taxon>
        <taxon>Pipoidea</taxon>
        <taxon>Pipidae</taxon>
        <taxon>Pipinae</taxon>
        <taxon>Hymenochirus</taxon>
    </lineage>
</organism>
<keyword evidence="2" id="KW-1185">Reference proteome</keyword>
<comment type="caution">
    <text evidence="1">The sequence shown here is derived from an EMBL/GenBank/DDBJ whole genome shotgun (WGS) entry which is preliminary data.</text>
</comment>
<protein>
    <submittedName>
        <fullName evidence="1">Uncharacterized protein</fullName>
    </submittedName>
</protein>
<gene>
    <name evidence="1" type="ORF">GDO86_011370</name>
</gene>
<dbReference type="EMBL" id="JAACNH010000005">
    <property type="protein sequence ID" value="KAG8442541.1"/>
    <property type="molecule type" value="Genomic_DNA"/>
</dbReference>
<evidence type="ECO:0000313" key="1">
    <source>
        <dbReference type="EMBL" id="KAG8442541.1"/>
    </source>
</evidence>
<reference evidence="1" key="1">
    <citation type="thesis" date="2020" institute="ProQuest LLC" country="789 East Eisenhower Parkway, Ann Arbor, MI, USA">
        <title>Comparative Genomics and Chromosome Evolution.</title>
        <authorList>
            <person name="Mudd A.B."/>
        </authorList>
    </citation>
    <scope>NUCLEOTIDE SEQUENCE</scope>
    <source>
        <strain evidence="1">Female2</strain>
        <tissue evidence="1">Blood</tissue>
    </source>
</reference>
<proteinExistence type="predicted"/>